<dbReference type="OrthoDB" id="20872at2759"/>
<reference evidence="7" key="1">
    <citation type="submission" date="2019-04" db="EMBL/GenBank/DDBJ databases">
        <title>Friends and foes A comparative genomics studyof 23 Aspergillus species from section Flavi.</title>
        <authorList>
            <consortium name="DOE Joint Genome Institute"/>
            <person name="Kjaerbolling I."/>
            <person name="Vesth T."/>
            <person name="Frisvad J.C."/>
            <person name="Nybo J.L."/>
            <person name="Theobald S."/>
            <person name="Kildgaard S."/>
            <person name="Isbrandt T."/>
            <person name="Kuo A."/>
            <person name="Sato A."/>
            <person name="Lyhne E.K."/>
            <person name="Kogle M.E."/>
            <person name="Wiebenga A."/>
            <person name="Kun R.S."/>
            <person name="Lubbers R.J."/>
            <person name="Makela M.R."/>
            <person name="Barry K."/>
            <person name="Chovatia M."/>
            <person name="Clum A."/>
            <person name="Daum C."/>
            <person name="Haridas S."/>
            <person name="He G."/>
            <person name="LaButti K."/>
            <person name="Lipzen A."/>
            <person name="Mondo S."/>
            <person name="Riley R."/>
            <person name="Salamov A."/>
            <person name="Simmons B.A."/>
            <person name="Magnuson J.K."/>
            <person name="Henrissat B."/>
            <person name="Mortensen U.H."/>
            <person name="Larsen T.O."/>
            <person name="Devries R.P."/>
            <person name="Grigoriev I.V."/>
            <person name="Machida M."/>
            <person name="Baker S.E."/>
            <person name="Andersen M.R."/>
        </authorList>
    </citation>
    <scope>NUCLEOTIDE SEQUENCE [LARGE SCALE GENOMIC DNA]</scope>
    <source>
        <strain evidence="7">CBS 553.77</strain>
    </source>
</reference>
<evidence type="ECO:0000313" key="7">
    <source>
        <dbReference type="Proteomes" id="UP000327118"/>
    </source>
</evidence>
<organism evidence="6 7">
    <name type="scientific">Aspergillus coremiiformis</name>
    <dbReference type="NCBI Taxonomy" id="138285"/>
    <lineage>
        <taxon>Eukaryota</taxon>
        <taxon>Fungi</taxon>
        <taxon>Dikarya</taxon>
        <taxon>Ascomycota</taxon>
        <taxon>Pezizomycotina</taxon>
        <taxon>Eurotiomycetes</taxon>
        <taxon>Eurotiomycetidae</taxon>
        <taxon>Eurotiales</taxon>
        <taxon>Aspergillaceae</taxon>
        <taxon>Aspergillus</taxon>
        <taxon>Aspergillus subgen. Circumdati</taxon>
    </lineage>
</organism>
<dbReference type="Pfam" id="PF12796">
    <property type="entry name" value="Ank_2"/>
    <property type="match status" value="2"/>
</dbReference>
<keyword evidence="7" id="KW-1185">Reference proteome</keyword>
<feature type="repeat" description="ANK" evidence="5">
    <location>
        <begin position="73"/>
        <end position="105"/>
    </location>
</feature>
<dbReference type="InterPro" id="IPR036770">
    <property type="entry name" value="Ankyrin_rpt-contain_sf"/>
</dbReference>
<evidence type="ECO:0000256" key="3">
    <source>
        <dbReference type="ARBA" id="ARBA00037385"/>
    </source>
</evidence>
<proteinExistence type="predicted"/>
<gene>
    <name evidence="6" type="ORF">BDV28DRAFT_9750</name>
</gene>
<feature type="repeat" description="ANK" evidence="5">
    <location>
        <begin position="106"/>
        <end position="138"/>
    </location>
</feature>
<dbReference type="AlphaFoldDB" id="A0A5N6Z4D0"/>
<dbReference type="PROSITE" id="PS50088">
    <property type="entry name" value="ANK_REPEAT"/>
    <property type="match status" value="3"/>
</dbReference>
<dbReference type="SMART" id="SM00248">
    <property type="entry name" value="ANK"/>
    <property type="match status" value="6"/>
</dbReference>
<keyword evidence="2 5" id="KW-0040">ANK repeat</keyword>
<dbReference type="InterPro" id="IPR002110">
    <property type="entry name" value="Ankyrin_rpt"/>
</dbReference>
<dbReference type="PROSITE" id="PS50297">
    <property type="entry name" value="ANK_REP_REGION"/>
    <property type="match status" value="3"/>
</dbReference>
<dbReference type="EMBL" id="ML739147">
    <property type="protein sequence ID" value="KAE8351973.1"/>
    <property type="molecule type" value="Genomic_DNA"/>
</dbReference>
<comment type="function">
    <text evidence="3">Plays an important role in regulating intracellular signaling events associated with erythroid terminal differentiation.</text>
</comment>
<evidence type="ECO:0000313" key="6">
    <source>
        <dbReference type="EMBL" id="KAE8351973.1"/>
    </source>
</evidence>
<sequence>MLRHGRSKYSRGGGIVLSPKACQHLVVEYLLNKKLIDASVNSRSLFEAASMGHHSIGRTLLRYGANVQAVDDKRQTPLHLAAEAGRQSVVKTLLNSNANPNALNRERETPLHRATRGDKTETMVLLLDGKADVNASSRDRKTPLHLAVYSAPAVRLLMGKEPNVDATDINGQTPLHIAAGRCKDCHEAAVILLKARADISIEDKKGATPLSLVVKTQDLPLVKDYYETAPDKHHWKSAVYAAIRIAIEESSLDIVKFLLEVPSEALA</sequence>
<protein>
    <recommendedName>
        <fullName evidence="4">Ankyrin repeat domain-containing protein 54</fullName>
    </recommendedName>
</protein>
<name>A0A5N6Z4D0_9EURO</name>
<dbReference type="PANTHER" id="PTHR24197">
    <property type="entry name" value="ANKYRIN REPEAT DOMAIN-CONTAINING PROTEIN 61"/>
    <property type="match status" value="1"/>
</dbReference>
<evidence type="ECO:0000256" key="5">
    <source>
        <dbReference type="PROSITE-ProRule" id="PRU00023"/>
    </source>
</evidence>
<dbReference type="Gene3D" id="1.25.40.20">
    <property type="entry name" value="Ankyrin repeat-containing domain"/>
    <property type="match status" value="2"/>
</dbReference>
<dbReference type="PANTHER" id="PTHR24197:SF44">
    <property type="entry name" value="ANKYRIN REPEAT DOMAIN-CONTAINING PROTEIN 54"/>
    <property type="match status" value="1"/>
</dbReference>
<evidence type="ECO:0000256" key="1">
    <source>
        <dbReference type="ARBA" id="ARBA00022737"/>
    </source>
</evidence>
<evidence type="ECO:0000256" key="4">
    <source>
        <dbReference type="ARBA" id="ARBA00039237"/>
    </source>
</evidence>
<evidence type="ECO:0000256" key="2">
    <source>
        <dbReference type="ARBA" id="ARBA00023043"/>
    </source>
</evidence>
<keyword evidence="1" id="KW-0677">Repeat</keyword>
<feature type="repeat" description="ANK" evidence="5">
    <location>
        <begin position="170"/>
        <end position="204"/>
    </location>
</feature>
<dbReference type="Proteomes" id="UP000327118">
    <property type="component" value="Unassembled WGS sequence"/>
</dbReference>
<accession>A0A5N6Z4D0</accession>
<dbReference type="SUPFAM" id="SSF48403">
    <property type="entry name" value="Ankyrin repeat"/>
    <property type="match status" value="1"/>
</dbReference>